<gene>
    <name evidence="5" type="ORF">UCRPC4_g01921</name>
</gene>
<dbReference type="InterPro" id="IPR050251">
    <property type="entry name" value="HpcH-HpaI_aldolase"/>
</dbReference>
<comment type="similarity">
    <text evidence="1">Belongs to the HpcH/HpaI aldolase family.</text>
</comment>
<accession>A0A0G2ER69</accession>
<evidence type="ECO:0000256" key="2">
    <source>
        <dbReference type="ARBA" id="ARBA00022723"/>
    </source>
</evidence>
<keyword evidence="6" id="KW-1185">Reference proteome</keyword>
<dbReference type="Proteomes" id="UP000053317">
    <property type="component" value="Unassembled WGS sequence"/>
</dbReference>
<evidence type="ECO:0000256" key="3">
    <source>
        <dbReference type="ARBA" id="ARBA00023239"/>
    </source>
</evidence>
<dbReference type="GO" id="GO:0005737">
    <property type="term" value="C:cytoplasm"/>
    <property type="evidence" value="ECO:0007669"/>
    <property type="project" value="TreeGrafter"/>
</dbReference>
<evidence type="ECO:0000259" key="4">
    <source>
        <dbReference type="Pfam" id="PF03328"/>
    </source>
</evidence>
<dbReference type="InterPro" id="IPR005000">
    <property type="entry name" value="Aldolase/citrate-lyase_domain"/>
</dbReference>
<dbReference type="InterPro" id="IPR040442">
    <property type="entry name" value="Pyrv_kinase-like_dom_sf"/>
</dbReference>
<proteinExistence type="inferred from homology"/>
<feature type="domain" description="HpcH/HpaI aldolase/citrate lyase" evidence="4">
    <location>
        <begin position="37"/>
        <end position="255"/>
    </location>
</feature>
<dbReference type="Pfam" id="PF03328">
    <property type="entry name" value="HpcH_HpaI"/>
    <property type="match status" value="1"/>
</dbReference>
<reference evidence="5 6" key="2">
    <citation type="submission" date="2015-05" db="EMBL/GenBank/DDBJ databases">
        <authorList>
            <person name="Morales-Cruz A."/>
            <person name="Amrine K.C."/>
            <person name="Cantu D."/>
        </authorList>
    </citation>
    <scope>NUCLEOTIDE SEQUENCE [LARGE SCALE GENOMIC DNA]</scope>
    <source>
        <strain evidence="5">UCRPC4</strain>
    </source>
</reference>
<dbReference type="PANTHER" id="PTHR30502:SF0">
    <property type="entry name" value="PHOSPHOENOLPYRUVATE CARBOXYLASE FAMILY PROTEIN"/>
    <property type="match status" value="1"/>
</dbReference>
<protein>
    <submittedName>
        <fullName evidence="5">Putative aldolase citrate lyase family protein</fullName>
    </submittedName>
</protein>
<dbReference type="OrthoDB" id="1621678at2759"/>
<dbReference type="FunFam" id="3.20.20.60:FF:000004">
    <property type="entry name" value="5-keto-4-deoxy-D-glucarate aldolase"/>
    <property type="match status" value="1"/>
</dbReference>
<evidence type="ECO:0000313" key="6">
    <source>
        <dbReference type="Proteomes" id="UP000053317"/>
    </source>
</evidence>
<dbReference type="AlphaFoldDB" id="A0A0G2ER69"/>
<dbReference type="GO" id="GO:0046872">
    <property type="term" value="F:metal ion binding"/>
    <property type="evidence" value="ECO:0007669"/>
    <property type="project" value="UniProtKB-KW"/>
</dbReference>
<dbReference type="PANTHER" id="PTHR30502">
    <property type="entry name" value="2-KETO-3-DEOXY-L-RHAMNONATE ALDOLASE"/>
    <property type="match status" value="1"/>
</dbReference>
<dbReference type="InterPro" id="IPR015813">
    <property type="entry name" value="Pyrv/PenolPyrv_kinase-like_dom"/>
</dbReference>
<evidence type="ECO:0000313" key="5">
    <source>
        <dbReference type="EMBL" id="KKY25282.1"/>
    </source>
</evidence>
<dbReference type="EMBL" id="LCWF01000045">
    <property type="protein sequence ID" value="KKY25282.1"/>
    <property type="molecule type" value="Genomic_DNA"/>
</dbReference>
<dbReference type="SUPFAM" id="SSF51621">
    <property type="entry name" value="Phosphoenolpyruvate/pyruvate domain"/>
    <property type="match status" value="1"/>
</dbReference>
<organism evidence="5 6">
    <name type="scientific">Phaeomoniella chlamydospora</name>
    <name type="common">Phaeoacremonium chlamydosporum</name>
    <dbReference type="NCBI Taxonomy" id="158046"/>
    <lineage>
        <taxon>Eukaryota</taxon>
        <taxon>Fungi</taxon>
        <taxon>Dikarya</taxon>
        <taxon>Ascomycota</taxon>
        <taxon>Pezizomycotina</taxon>
        <taxon>Eurotiomycetes</taxon>
        <taxon>Chaetothyriomycetidae</taxon>
        <taxon>Phaeomoniellales</taxon>
        <taxon>Phaeomoniellaceae</taxon>
        <taxon>Phaeomoniella</taxon>
    </lineage>
</organism>
<comment type="caution">
    <text evidence="5">The sequence shown here is derived from an EMBL/GenBank/DDBJ whole genome shotgun (WGS) entry which is preliminary data.</text>
</comment>
<evidence type="ECO:0000256" key="1">
    <source>
        <dbReference type="ARBA" id="ARBA00005568"/>
    </source>
</evidence>
<dbReference type="GO" id="GO:0016832">
    <property type="term" value="F:aldehyde-lyase activity"/>
    <property type="evidence" value="ECO:0007669"/>
    <property type="project" value="TreeGrafter"/>
</dbReference>
<name>A0A0G2ER69_PHACM</name>
<keyword evidence="2" id="KW-0479">Metal-binding</keyword>
<keyword evidence="3 5" id="KW-0456">Lyase</keyword>
<dbReference type="Gene3D" id="3.20.20.60">
    <property type="entry name" value="Phosphoenolpyruvate-binding domains"/>
    <property type="match status" value="1"/>
</dbReference>
<sequence length="273" mass="29568">MAAETGTGKTRFRTKLEQAKAGVAPCIGQWIEFPGYNIAKVIAGLGNDWVLIDCEHGNIDDQEMYHSISAIVHGGSSPIVRIPGTEPWMIKRALDAGAHGLMVPMCDTKEQAEAIVRAAKYPNPSWQQGVRGIGTMFGPALFNQNAVEYLKTANENITVIVQIESRSGLENCEDIAKVPGIDALFIGPNDLASSLGYFAFDHPKIPEVQEAAKRVLKAAVDAGKYAGHFALNAELAAGKLKEGFHFVNYGSDLTAIEKWLGNEREELLSLTSK</sequence>
<reference evidence="5 6" key="1">
    <citation type="submission" date="2015-05" db="EMBL/GenBank/DDBJ databases">
        <title>Distinctive expansion of gene families associated with plant cell wall degradation and secondary metabolism in the genomes of grapevine trunk pathogens.</title>
        <authorList>
            <person name="Lawrence D.P."/>
            <person name="Travadon R."/>
            <person name="Rolshausen P.E."/>
            <person name="Baumgartner K."/>
        </authorList>
    </citation>
    <scope>NUCLEOTIDE SEQUENCE [LARGE SCALE GENOMIC DNA]</scope>
    <source>
        <strain evidence="5">UCRPC4</strain>
    </source>
</reference>